<gene>
    <name evidence="3" type="ORF">X943_002564</name>
</gene>
<keyword evidence="1" id="KW-0732">Signal</keyword>
<dbReference type="Proteomes" id="UP001195914">
    <property type="component" value="Unassembled WGS sequence"/>
</dbReference>
<reference evidence="3" key="1">
    <citation type="journal article" date="2014" name="Nucleic Acids Res.">
        <title>The evolutionary dynamics of variant antigen genes in Babesia reveal a history of genomic innovation underlying host-parasite interaction.</title>
        <authorList>
            <person name="Jackson A.P."/>
            <person name="Otto T.D."/>
            <person name="Darby A."/>
            <person name="Ramaprasad A."/>
            <person name="Xia D."/>
            <person name="Echaide I.E."/>
            <person name="Farber M."/>
            <person name="Gahlot S."/>
            <person name="Gamble J."/>
            <person name="Gupta D."/>
            <person name="Gupta Y."/>
            <person name="Jackson L."/>
            <person name="Malandrin L."/>
            <person name="Malas T.B."/>
            <person name="Moussa E."/>
            <person name="Nair M."/>
            <person name="Reid A.J."/>
            <person name="Sanders M."/>
            <person name="Sharma J."/>
            <person name="Tracey A."/>
            <person name="Quail M.A."/>
            <person name="Weir W."/>
            <person name="Wastling J.M."/>
            <person name="Hall N."/>
            <person name="Willadsen P."/>
            <person name="Lingelbach K."/>
            <person name="Shiels B."/>
            <person name="Tait A."/>
            <person name="Berriman M."/>
            <person name="Allred D.R."/>
            <person name="Pain A."/>
        </authorList>
    </citation>
    <scope>NUCLEOTIDE SEQUENCE</scope>
    <source>
        <strain evidence="3">1802A</strain>
    </source>
</reference>
<proteinExistence type="predicted"/>
<evidence type="ECO:0000256" key="1">
    <source>
        <dbReference type="SAM" id="SignalP"/>
    </source>
</evidence>
<dbReference type="EMBL" id="JAHBMH010000024">
    <property type="protein sequence ID" value="KAK1938592.1"/>
    <property type="molecule type" value="Genomic_DNA"/>
</dbReference>
<feature type="domain" description="CPW-WPC" evidence="2">
    <location>
        <begin position="106"/>
        <end position="170"/>
    </location>
</feature>
<evidence type="ECO:0000313" key="3">
    <source>
        <dbReference type="EMBL" id="KAK1938592.1"/>
    </source>
</evidence>
<dbReference type="SMART" id="SM01099">
    <property type="entry name" value="CPW_WPC"/>
    <property type="match status" value="2"/>
</dbReference>
<dbReference type="Pfam" id="PF09717">
    <property type="entry name" value="CPW_WPC"/>
    <property type="match status" value="2"/>
</dbReference>
<keyword evidence="4" id="KW-1185">Reference proteome</keyword>
<feature type="chain" id="PRO_5041993778" description="CPW-WPC domain-containing protein" evidence="1">
    <location>
        <begin position="20"/>
        <end position="260"/>
    </location>
</feature>
<evidence type="ECO:0000259" key="2">
    <source>
        <dbReference type="SMART" id="SM01099"/>
    </source>
</evidence>
<accession>A0AAD9GHN1</accession>
<evidence type="ECO:0000313" key="4">
    <source>
        <dbReference type="Proteomes" id="UP001195914"/>
    </source>
</evidence>
<reference evidence="3" key="2">
    <citation type="submission" date="2021-05" db="EMBL/GenBank/DDBJ databases">
        <authorList>
            <person name="Pain A."/>
        </authorList>
    </citation>
    <scope>NUCLEOTIDE SEQUENCE</scope>
    <source>
        <strain evidence="3">1802A</strain>
    </source>
</reference>
<sequence>MKAILWAMLSAAIFGGIQGLNNEDGETKHLADDENLDVSQAMGDIVTTGTMNIEADNNDVLPDSHNTVHDLEKRAVELKKLHPIVKHTDEQQKGVDAKHEHTLYLCQRDYKQPCPLGFRHVVSDDGENRCIAPRSYTGPCMGQDLVYREMHEEEKVAWAQDCLANWPCVQCKRRYSDLCPEKWELKATDTSQHTCRATEDYEGPCKDEMVSFIRFNIEMQKQWSRRCHAWWPCDTSAKVGQPPDAELPITLGATLYRMTL</sequence>
<feature type="signal peptide" evidence="1">
    <location>
        <begin position="1"/>
        <end position="19"/>
    </location>
</feature>
<organism evidence="3 4">
    <name type="scientific">Babesia divergens</name>
    <dbReference type="NCBI Taxonomy" id="32595"/>
    <lineage>
        <taxon>Eukaryota</taxon>
        <taxon>Sar</taxon>
        <taxon>Alveolata</taxon>
        <taxon>Apicomplexa</taxon>
        <taxon>Aconoidasida</taxon>
        <taxon>Piroplasmida</taxon>
        <taxon>Babesiidae</taxon>
        <taxon>Babesia</taxon>
    </lineage>
</organism>
<comment type="caution">
    <text evidence="3">The sequence shown here is derived from an EMBL/GenBank/DDBJ whole genome shotgun (WGS) entry which is preliminary data.</text>
</comment>
<dbReference type="AlphaFoldDB" id="A0AAD9GHN1"/>
<protein>
    <recommendedName>
        <fullName evidence="2">CPW-WPC domain-containing protein</fullName>
    </recommendedName>
</protein>
<feature type="domain" description="CPW-WPC" evidence="2">
    <location>
        <begin position="171"/>
        <end position="235"/>
    </location>
</feature>
<name>A0AAD9GHN1_BABDI</name>
<dbReference type="InterPro" id="IPR006387">
    <property type="entry name" value="CPW_WPC_dom"/>
</dbReference>
<dbReference type="NCBIfam" id="TIGR01492">
    <property type="entry name" value="CPW_WPC"/>
    <property type="match status" value="2"/>
</dbReference>